<dbReference type="Pfam" id="PF03364">
    <property type="entry name" value="Polyketide_cyc"/>
    <property type="match status" value="1"/>
</dbReference>
<dbReference type="SUPFAM" id="SSF55961">
    <property type="entry name" value="Bet v1-like"/>
    <property type="match status" value="1"/>
</dbReference>
<dbReference type="InterPro" id="IPR023393">
    <property type="entry name" value="START-like_dom_sf"/>
</dbReference>
<sequence>MALLDLNPTEEAGRDPQSPVEFGVPEVAHISLDQGKHTVRGRIRLRAPASAVYSLLSDYGGCQRVFSNIASSEVHRLEGGGVEVVQGCRWSFLAFSGTFLVHLAVAEDSAAGSLLFRLIRSNFMRDFEGRWTVTPPPGRRAGAAGNAEEEEGEWCEVEHVLSVVPSMPMPPPVAYYTRSIFVRQVEGILTDLRRGVEAELAARG</sequence>
<reference evidence="4" key="1">
    <citation type="journal article" date="2016" name="Nat. Commun.">
        <title>The Gonium pectorale genome demonstrates co-option of cell cycle regulation during the evolution of multicellularity.</title>
        <authorList>
            <person name="Hanschen E.R."/>
            <person name="Marriage T.N."/>
            <person name="Ferris P.J."/>
            <person name="Hamaji T."/>
            <person name="Toyoda A."/>
            <person name="Fujiyama A."/>
            <person name="Neme R."/>
            <person name="Noguchi H."/>
            <person name="Minakuchi Y."/>
            <person name="Suzuki M."/>
            <person name="Kawai-Toyooka H."/>
            <person name="Smith D.R."/>
            <person name="Sparks H."/>
            <person name="Anderson J."/>
            <person name="Bakaric R."/>
            <person name="Luria V."/>
            <person name="Karger A."/>
            <person name="Kirschner M.W."/>
            <person name="Durand P.M."/>
            <person name="Michod R.E."/>
            <person name="Nozaki H."/>
            <person name="Olson B.J."/>
        </authorList>
    </citation>
    <scope>NUCLEOTIDE SEQUENCE [LARGE SCALE GENOMIC DNA]</scope>
    <source>
        <strain evidence="4">NIES-2863</strain>
    </source>
</reference>
<comment type="caution">
    <text evidence="3">The sequence shown here is derived from an EMBL/GenBank/DDBJ whole genome shotgun (WGS) entry which is preliminary data.</text>
</comment>
<dbReference type="InterPro" id="IPR005031">
    <property type="entry name" value="COQ10_START"/>
</dbReference>
<feature type="domain" description="Coenzyme Q-binding protein COQ10 START" evidence="2">
    <location>
        <begin position="46"/>
        <end position="173"/>
    </location>
</feature>
<dbReference type="OrthoDB" id="530906at2759"/>
<dbReference type="Gene3D" id="3.30.530.20">
    <property type="match status" value="1"/>
</dbReference>
<evidence type="ECO:0000313" key="4">
    <source>
        <dbReference type="Proteomes" id="UP000075714"/>
    </source>
</evidence>
<dbReference type="AlphaFoldDB" id="A0A150GCM8"/>
<accession>A0A150GCM8</accession>
<evidence type="ECO:0000256" key="1">
    <source>
        <dbReference type="SAM" id="MobiDB-lite"/>
    </source>
</evidence>
<dbReference type="Proteomes" id="UP000075714">
    <property type="component" value="Unassembled WGS sequence"/>
</dbReference>
<gene>
    <name evidence="3" type="ORF">GPECTOR_34g737</name>
</gene>
<proteinExistence type="predicted"/>
<feature type="region of interest" description="Disordered" evidence="1">
    <location>
        <begin position="1"/>
        <end position="20"/>
    </location>
</feature>
<organism evidence="3 4">
    <name type="scientific">Gonium pectorale</name>
    <name type="common">Green alga</name>
    <dbReference type="NCBI Taxonomy" id="33097"/>
    <lineage>
        <taxon>Eukaryota</taxon>
        <taxon>Viridiplantae</taxon>
        <taxon>Chlorophyta</taxon>
        <taxon>core chlorophytes</taxon>
        <taxon>Chlorophyceae</taxon>
        <taxon>CS clade</taxon>
        <taxon>Chlamydomonadales</taxon>
        <taxon>Volvocaceae</taxon>
        <taxon>Gonium</taxon>
    </lineage>
</organism>
<dbReference type="STRING" id="33097.A0A150GCM8"/>
<name>A0A150GCM8_GONPE</name>
<protein>
    <recommendedName>
        <fullName evidence="2">Coenzyme Q-binding protein COQ10 START domain-containing protein</fullName>
    </recommendedName>
</protein>
<dbReference type="PANTHER" id="PTHR31385:SF1">
    <property type="entry name" value="PUTATIVE (DUF220)-RELATED"/>
    <property type="match status" value="1"/>
</dbReference>
<evidence type="ECO:0000259" key="2">
    <source>
        <dbReference type="Pfam" id="PF03364"/>
    </source>
</evidence>
<evidence type="ECO:0000313" key="3">
    <source>
        <dbReference type="EMBL" id="KXZ47578.1"/>
    </source>
</evidence>
<dbReference type="PANTHER" id="PTHR31385">
    <property type="entry name" value="PUTATIVE (DUF220)-RELATED"/>
    <property type="match status" value="1"/>
</dbReference>
<dbReference type="EMBL" id="LSYV01000035">
    <property type="protein sequence ID" value="KXZ47578.1"/>
    <property type="molecule type" value="Genomic_DNA"/>
</dbReference>
<keyword evidence="4" id="KW-1185">Reference proteome</keyword>